<dbReference type="KEGG" id="agi:FSB73_20945"/>
<dbReference type="RefSeq" id="WP_146786793.1">
    <property type="nucleotide sequence ID" value="NZ_CP042434.1"/>
</dbReference>
<organism evidence="1 2">
    <name type="scientific">Arachidicoccus ginsenosidivorans</name>
    <dbReference type="NCBI Taxonomy" id="496057"/>
    <lineage>
        <taxon>Bacteria</taxon>
        <taxon>Pseudomonadati</taxon>
        <taxon>Bacteroidota</taxon>
        <taxon>Chitinophagia</taxon>
        <taxon>Chitinophagales</taxon>
        <taxon>Chitinophagaceae</taxon>
        <taxon>Arachidicoccus</taxon>
    </lineage>
</organism>
<gene>
    <name evidence="1" type="ORF">FSB73_20945</name>
</gene>
<evidence type="ECO:0008006" key="3">
    <source>
        <dbReference type="Google" id="ProtNLM"/>
    </source>
</evidence>
<dbReference type="EMBL" id="CP042434">
    <property type="protein sequence ID" value="QEC73766.1"/>
    <property type="molecule type" value="Genomic_DNA"/>
</dbReference>
<protein>
    <recommendedName>
        <fullName evidence="3">Tetracycline regulation of excision, RteC</fullName>
    </recommendedName>
</protein>
<accession>A0A5B8VSP0</accession>
<dbReference type="AlphaFoldDB" id="A0A5B8VSP0"/>
<evidence type="ECO:0000313" key="1">
    <source>
        <dbReference type="EMBL" id="QEC73766.1"/>
    </source>
</evidence>
<sequence>MTQTNRTPSIETIADALCTQMDMELISMTAENPLQKALKSHRIVKRVFIQLNKTGSQFPFSSIEEEIHFFKHTLPKLWADLIYYTELYFLELKRPLTGNEKIESYLKDILNFYRQYFERHQQFYNYYRTEKTYHDLAYFSKSAADKEMLPPEEIIDSDSASFIGSVYSFKRAKFIALERLIEQIHFDIHCLNHPQLELVKSSELRWTDSKVALIELAYAIQSKGALNNGNSDVKTIISGLQHLFQIDLGNYYAVYNQNIRLRKKNRTDYLSQLMGALEKRMDDADEHPRFK</sequence>
<dbReference type="Proteomes" id="UP000321291">
    <property type="component" value="Chromosome"/>
</dbReference>
<proteinExistence type="predicted"/>
<dbReference type="InterPro" id="IPR018534">
    <property type="entry name" value="Tet_reg_excision_RteC"/>
</dbReference>
<reference evidence="1 2" key="1">
    <citation type="journal article" date="2017" name="Int. J. Syst. Evol. Microbiol.">
        <title>Arachidicoccus ginsenosidivorans sp. nov., with ginsenoside-converting activity isolated from ginseng cultivating soil.</title>
        <authorList>
            <person name="Siddiqi M.Z."/>
            <person name="Aslam Z."/>
            <person name="Im W.T."/>
        </authorList>
    </citation>
    <scope>NUCLEOTIDE SEQUENCE [LARGE SCALE GENOMIC DNA]</scope>
    <source>
        <strain evidence="1 2">Gsoil 809</strain>
    </source>
</reference>
<dbReference type="OrthoDB" id="790983at2"/>
<evidence type="ECO:0000313" key="2">
    <source>
        <dbReference type="Proteomes" id="UP000321291"/>
    </source>
</evidence>
<dbReference type="Pfam" id="PF09357">
    <property type="entry name" value="RteC"/>
    <property type="match status" value="1"/>
</dbReference>
<keyword evidence="2" id="KW-1185">Reference proteome</keyword>
<name>A0A5B8VSP0_9BACT</name>